<keyword evidence="2" id="KW-0808">Transferase</keyword>
<dbReference type="Pfam" id="PF13410">
    <property type="entry name" value="GST_C_2"/>
    <property type="match status" value="1"/>
</dbReference>
<dbReference type="Gene3D" id="1.20.1050.10">
    <property type="match status" value="1"/>
</dbReference>
<evidence type="ECO:0000313" key="2">
    <source>
        <dbReference type="EMBL" id="RJL05867.1"/>
    </source>
</evidence>
<name>A0A418ZZI0_9RHOB</name>
<dbReference type="RefSeq" id="WP_119885588.1">
    <property type="nucleotide sequence ID" value="NZ_CP067169.1"/>
</dbReference>
<dbReference type="OrthoDB" id="9795329at2"/>
<comment type="caution">
    <text evidence="2">The sequence shown here is derived from an EMBL/GenBank/DDBJ whole genome shotgun (WGS) entry which is preliminary data.</text>
</comment>
<dbReference type="InterPro" id="IPR036282">
    <property type="entry name" value="Glutathione-S-Trfase_C_sf"/>
</dbReference>
<sequence length="201" mass="21699">MRLYWGSASPFVRKVMVTAHELGVQDSIERLDSAAHPVQRDNRIAAFNPLAKVPAAMTADGIALYDSRVICEYLDAQAGGGLFPAPGPLRWTALRRQALADGVLDAALLIRYERLARPEAQQSPGWIEAQSAKIADGLDAMAADLPASGCADIGAISYGCALGWLDFRFPDLDWRDGRGGLAAWQAEFDQRPAMAATRPFA</sequence>
<gene>
    <name evidence="2" type="ORF">D3P06_05410</name>
</gene>
<evidence type="ECO:0000259" key="1">
    <source>
        <dbReference type="PROSITE" id="PS50404"/>
    </source>
</evidence>
<keyword evidence="3" id="KW-1185">Reference proteome</keyword>
<dbReference type="SUPFAM" id="SSF47616">
    <property type="entry name" value="GST C-terminal domain-like"/>
    <property type="match status" value="1"/>
</dbReference>
<proteinExistence type="predicted"/>
<dbReference type="Proteomes" id="UP000285530">
    <property type="component" value="Unassembled WGS sequence"/>
</dbReference>
<evidence type="ECO:0000313" key="3">
    <source>
        <dbReference type="Proteomes" id="UP000285530"/>
    </source>
</evidence>
<dbReference type="InterPro" id="IPR004045">
    <property type="entry name" value="Glutathione_S-Trfase_N"/>
</dbReference>
<accession>A0A418ZZI0</accession>
<dbReference type="PROSITE" id="PS50404">
    <property type="entry name" value="GST_NTER"/>
    <property type="match status" value="1"/>
</dbReference>
<dbReference type="CDD" id="cd03205">
    <property type="entry name" value="GST_C_6"/>
    <property type="match status" value="1"/>
</dbReference>
<dbReference type="Pfam" id="PF13409">
    <property type="entry name" value="GST_N_2"/>
    <property type="match status" value="1"/>
</dbReference>
<feature type="domain" description="GST N-terminal" evidence="1">
    <location>
        <begin position="1"/>
        <end position="82"/>
    </location>
</feature>
<dbReference type="SUPFAM" id="SSF52833">
    <property type="entry name" value="Thioredoxin-like"/>
    <property type="match status" value="1"/>
</dbReference>
<protein>
    <submittedName>
        <fullName evidence="2">Glutathione S-transferase</fullName>
    </submittedName>
</protein>
<dbReference type="InterPro" id="IPR036249">
    <property type="entry name" value="Thioredoxin-like_sf"/>
</dbReference>
<dbReference type="AlphaFoldDB" id="A0A418ZZI0"/>
<reference evidence="2 3" key="1">
    <citation type="submission" date="2018-09" db="EMBL/GenBank/DDBJ databases">
        <title>Paracoccus onubensis nov. sp. a moderate halophilic bacterium isolated from Gruta de las Maravillas (Aracena, Spain).</title>
        <authorList>
            <person name="Jurado V."/>
            <person name="Gutierrez-Patricio S."/>
            <person name="Gonzalez-Pimentel J.L."/>
            <person name="Laiz L."/>
            <person name="Saiz-Jimenez C."/>
        </authorList>
    </citation>
    <scope>NUCLEOTIDE SEQUENCE [LARGE SCALE GENOMIC DNA]</scope>
    <source>
        <strain evidence="2 3">DSM 19484</strain>
    </source>
</reference>
<dbReference type="Gene3D" id="3.40.30.10">
    <property type="entry name" value="Glutaredoxin"/>
    <property type="match status" value="1"/>
</dbReference>
<dbReference type="GO" id="GO:0016740">
    <property type="term" value="F:transferase activity"/>
    <property type="evidence" value="ECO:0007669"/>
    <property type="project" value="UniProtKB-KW"/>
</dbReference>
<organism evidence="2 3">
    <name type="scientific">Paracoccus aestuarii</name>
    <dbReference type="NCBI Taxonomy" id="453842"/>
    <lineage>
        <taxon>Bacteria</taxon>
        <taxon>Pseudomonadati</taxon>
        <taxon>Pseudomonadota</taxon>
        <taxon>Alphaproteobacteria</taxon>
        <taxon>Rhodobacterales</taxon>
        <taxon>Paracoccaceae</taxon>
        <taxon>Paracoccus</taxon>
    </lineage>
</organism>
<dbReference type="CDD" id="cd03049">
    <property type="entry name" value="GST_N_3"/>
    <property type="match status" value="1"/>
</dbReference>
<dbReference type="EMBL" id="QZEV01000016">
    <property type="protein sequence ID" value="RJL05867.1"/>
    <property type="molecule type" value="Genomic_DNA"/>
</dbReference>